<comment type="caution">
    <text evidence="2">The sequence shown here is derived from an EMBL/GenBank/DDBJ whole genome shotgun (WGS) entry which is preliminary data.</text>
</comment>
<dbReference type="Proteomes" id="UP000327013">
    <property type="component" value="Unassembled WGS sequence"/>
</dbReference>
<dbReference type="EMBL" id="VIBQ01000070">
    <property type="protein sequence ID" value="KAB8596102.1"/>
    <property type="molecule type" value="Genomic_DNA"/>
</dbReference>
<feature type="compositionally biased region" description="Pro residues" evidence="1">
    <location>
        <begin position="116"/>
        <end position="125"/>
    </location>
</feature>
<evidence type="ECO:0000256" key="1">
    <source>
        <dbReference type="SAM" id="MobiDB-lite"/>
    </source>
</evidence>
<dbReference type="AlphaFoldDB" id="A0A5N6L2N7"/>
<feature type="region of interest" description="Disordered" evidence="1">
    <location>
        <begin position="82"/>
        <end position="171"/>
    </location>
</feature>
<feature type="compositionally biased region" description="Polar residues" evidence="1">
    <location>
        <begin position="162"/>
        <end position="171"/>
    </location>
</feature>
<sequence>MTATLTEIGGTQMSAFIERHSKELFLWVVGGAWHAKRRIRKGQPPMLYHRVSLSLSQQACILANHTQWLVSSRHRQRYSQAQPYGYGQGGQPGFQMNNWNYAPPPPAYGHDAPPGYQAPPGPPPGASKVNPDQTTGVVEVTPHNGESSGGAGPSIQPPAPTQAANPFQSQR</sequence>
<reference evidence="2 3" key="1">
    <citation type="submission" date="2019-06" db="EMBL/GenBank/DDBJ databases">
        <title>A chromosomal-level reference genome of Carpinus fangiana (Coryloideae, Betulaceae).</title>
        <authorList>
            <person name="Yang X."/>
            <person name="Wang Z."/>
            <person name="Zhang L."/>
            <person name="Hao G."/>
            <person name="Liu J."/>
            <person name="Yang Y."/>
        </authorList>
    </citation>
    <scope>NUCLEOTIDE SEQUENCE [LARGE SCALE GENOMIC DNA]</scope>
    <source>
        <strain evidence="2">Cfa_2016G</strain>
        <tissue evidence="2">Leaf</tissue>
    </source>
</reference>
<evidence type="ECO:0000313" key="3">
    <source>
        <dbReference type="Proteomes" id="UP000327013"/>
    </source>
</evidence>
<evidence type="ECO:0000313" key="2">
    <source>
        <dbReference type="EMBL" id="KAB8596102.1"/>
    </source>
</evidence>
<accession>A0A5N6L2N7</accession>
<gene>
    <name evidence="2" type="ORF">FH972_025811</name>
</gene>
<dbReference type="OrthoDB" id="5400539at2759"/>
<name>A0A5N6L2N7_9ROSI</name>
<keyword evidence="3" id="KW-1185">Reference proteome</keyword>
<organism evidence="2 3">
    <name type="scientific">Carpinus fangiana</name>
    <dbReference type="NCBI Taxonomy" id="176857"/>
    <lineage>
        <taxon>Eukaryota</taxon>
        <taxon>Viridiplantae</taxon>
        <taxon>Streptophyta</taxon>
        <taxon>Embryophyta</taxon>
        <taxon>Tracheophyta</taxon>
        <taxon>Spermatophyta</taxon>
        <taxon>Magnoliopsida</taxon>
        <taxon>eudicotyledons</taxon>
        <taxon>Gunneridae</taxon>
        <taxon>Pentapetalae</taxon>
        <taxon>rosids</taxon>
        <taxon>fabids</taxon>
        <taxon>Fagales</taxon>
        <taxon>Betulaceae</taxon>
        <taxon>Carpinus</taxon>
    </lineage>
</organism>
<proteinExistence type="predicted"/>
<protein>
    <submittedName>
        <fullName evidence="2">Uncharacterized protein</fullName>
    </submittedName>
</protein>